<dbReference type="AlphaFoldDB" id="A0AAD7JWC1"/>
<evidence type="ECO:0000313" key="1">
    <source>
        <dbReference type="EMBL" id="KAJ7772006.1"/>
    </source>
</evidence>
<gene>
    <name evidence="1" type="ORF">DFH07DRAFT_768119</name>
</gene>
<dbReference type="EMBL" id="JARJLG010000020">
    <property type="protein sequence ID" value="KAJ7772006.1"/>
    <property type="molecule type" value="Genomic_DNA"/>
</dbReference>
<sequence length="167" mass="18353">MLSKVQMSGWKPHPATLIKQLALSGDRFTTVEEASTNALHNIHALNCFNDWKILGTPGKFPNFRELIVKSQGTNGNFNFVQIWGLKVQGLDLYFDLHNTDGEPNPIENGTQRAGINLAISPSDHTTPPTARAEGAKHHAVDPVASIKGSVVSPTQDVLKKHRIKEKK</sequence>
<protein>
    <submittedName>
        <fullName evidence="1">Uncharacterized protein</fullName>
    </submittedName>
</protein>
<reference evidence="1" key="1">
    <citation type="submission" date="2023-03" db="EMBL/GenBank/DDBJ databases">
        <title>Massive genome expansion in bonnet fungi (Mycena s.s.) driven by repeated elements and novel gene families across ecological guilds.</title>
        <authorList>
            <consortium name="Lawrence Berkeley National Laboratory"/>
            <person name="Harder C.B."/>
            <person name="Miyauchi S."/>
            <person name="Viragh M."/>
            <person name="Kuo A."/>
            <person name="Thoen E."/>
            <person name="Andreopoulos B."/>
            <person name="Lu D."/>
            <person name="Skrede I."/>
            <person name="Drula E."/>
            <person name="Henrissat B."/>
            <person name="Morin E."/>
            <person name="Kohler A."/>
            <person name="Barry K."/>
            <person name="LaButti K."/>
            <person name="Morin E."/>
            <person name="Salamov A."/>
            <person name="Lipzen A."/>
            <person name="Mereny Z."/>
            <person name="Hegedus B."/>
            <person name="Baldrian P."/>
            <person name="Stursova M."/>
            <person name="Weitz H."/>
            <person name="Taylor A."/>
            <person name="Grigoriev I.V."/>
            <person name="Nagy L.G."/>
            <person name="Martin F."/>
            <person name="Kauserud H."/>
        </authorList>
    </citation>
    <scope>NUCLEOTIDE SEQUENCE</scope>
    <source>
        <strain evidence="1">CBHHK188m</strain>
    </source>
</reference>
<name>A0AAD7JWC1_9AGAR</name>
<accession>A0AAD7JWC1</accession>
<organism evidence="1 2">
    <name type="scientific">Mycena maculata</name>
    <dbReference type="NCBI Taxonomy" id="230809"/>
    <lineage>
        <taxon>Eukaryota</taxon>
        <taxon>Fungi</taxon>
        <taxon>Dikarya</taxon>
        <taxon>Basidiomycota</taxon>
        <taxon>Agaricomycotina</taxon>
        <taxon>Agaricomycetes</taxon>
        <taxon>Agaricomycetidae</taxon>
        <taxon>Agaricales</taxon>
        <taxon>Marasmiineae</taxon>
        <taxon>Mycenaceae</taxon>
        <taxon>Mycena</taxon>
    </lineage>
</organism>
<evidence type="ECO:0000313" key="2">
    <source>
        <dbReference type="Proteomes" id="UP001215280"/>
    </source>
</evidence>
<proteinExistence type="predicted"/>
<comment type="caution">
    <text evidence="1">The sequence shown here is derived from an EMBL/GenBank/DDBJ whole genome shotgun (WGS) entry which is preliminary data.</text>
</comment>
<dbReference type="Proteomes" id="UP001215280">
    <property type="component" value="Unassembled WGS sequence"/>
</dbReference>
<keyword evidence="2" id="KW-1185">Reference proteome</keyword>